<dbReference type="Proteomes" id="UP000092024">
    <property type="component" value="Unassembled WGS sequence"/>
</dbReference>
<dbReference type="OrthoDB" id="174569at2"/>
<evidence type="ECO:0000313" key="3">
    <source>
        <dbReference type="Proteomes" id="UP000092024"/>
    </source>
</evidence>
<dbReference type="STRING" id="1844972.A7K91_08395"/>
<dbReference type="RefSeq" id="WP_068680065.1">
    <property type="nucleotide sequence ID" value="NZ_LYPA01000031.1"/>
</dbReference>
<proteinExistence type="predicted"/>
<protein>
    <submittedName>
        <fullName evidence="2">Glycoside hydrolase family 18</fullName>
    </submittedName>
</protein>
<reference evidence="2 3" key="1">
    <citation type="submission" date="2016-05" db="EMBL/GenBank/DDBJ databases">
        <title>Paenibacillus oryzae. sp. nov., isolated from the rice root.</title>
        <authorList>
            <person name="Zhang J."/>
            <person name="Zhang X."/>
        </authorList>
    </citation>
    <scope>NUCLEOTIDE SEQUENCE [LARGE SCALE GENOMIC DNA]</scope>
    <source>
        <strain evidence="2 3">1DrF-4</strain>
    </source>
</reference>
<dbReference type="InterPro" id="IPR001119">
    <property type="entry name" value="SLH_dom"/>
</dbReference>
<organism evidence="2 3">
    <name type="scientific">Paenibacillus oryzae</name>
    <dbReference type="NCBI Taxonomy" id="1844972"/>
    <lineage>
        <taxon>Bacteria</taxon>
        <taxon>Bacillati</taxon>
        <taxon>Bacillota</taxon>
        <taxon>Bacilli</taxon>
        <taxon>Bacillales</taxon>
        <taxon>Paenibacillaceae</taxon>
        <taxon>Paenibacillus</taxon>
    </lineage>
</organism>
<dbReference type="AlphaFoldDB" id="A0A1A5YQ62"/>
<sequence>MTQQNPLLSEDSVYKKKLFYDNGIRFTEVKARLIREYKPPTPVLKTQVNQTLAASAGLVQNGTSHYMATLTLLFYSKKEYAEWLQYIGSQHKYYDEKGTIYTGIVSGEPDVQTAEMETKYLVTIGMNLVRKQEFEYRYKTEFIDTDAHWAKTHIEDMQKRGLVATNWEGDGESVAYFRPDEAATRAETITFLMRTYRFADKLLRGY</sequence>
<dbReference type="PROSITE" id="PS51272">
    <property type="entry name" value="SLH"/>
    <property type="match status" value="1"/>
</dbReference>
<gene>
    <name evidence="2" type="ORF">A7K91_08395</name>
</gene>
<accession>A0A1A5YQ62</accession>
<comment type="caution">
    <text evidence="2">The sequence shown here is derived from an EMBL/GenBank/DDBJ whole genome shotgun (WGS) entry which is preliminary data.</text>
</comment>
<evidence type="ECO:0000259" key="1">
    <source>
        <dbReference type="PROSITE" id="PS51272"/>
    </source>
</evidence>
<feature type="domain" description="SLH" evidence="1">
    <location>
        <begin position="137"/>
        <end position="206"/>
    </location>
</feature>
<keyword evidence="3" id="KW-1185">Reference proteome</keyword>
<dbReference type="GO" id="GO:0016787">
    <property type="term" value="F:hydrolase activity"/>
    <property type="evidence" value="ECO:0007669"/>
    <property type="project" value="UniProtKB-KW"/>
</dbReference>
<name>A0A1A5YQ62_9BACL</name>
<dbReference type="EMBL" id="LYPA01000031">
    <property type="protein sequence ID" value="OBR67744.1"/>
    <property type="molecule type" value="Genomic_DNA"/>
</dbReference>
<evidence type="ECO:0000313" key="2">
    <source>
        <dbReference type="EMBL" id="OBR67744.1"/>
    </source>
</evidence>
<keyword evidence="2" id="KW-0378">Hydrolase</keyword>